<dbReference type="CDD" id="cd06849">
    <property type="entry name" value="lipoyl_domain"/>
    <property type="match status" value="1"/>
</dbReference>
<dbReference type="EC" id="2.3.1.-" evidence="6"/>
<evidence type="ECO:0000256" key="7">
    <source>
        <dbReference type="SAM" id="MobiDB-lite"/>
    </source>
</evidence>
<evidence type="ECO:0000259" key="8">
    <source>
        <dbReference type="PROSITE" id="PS50968"/>
    </source>
</evidence>
<dbReference type="RefSeq" id="WP_091076600.1">
    <property type="nucleotide sequence ID" value="NZ_LT629799.1"/>
</dbReference>
<keyword evidence="4 6" id="KW-0450">Lipoyl</keyword>
<dbReference type="Gene3D" id="3.30.559.10">
    <property type="entry name" value="Chloramphenicol acetyltransferase-like domain"/>
    <property type="match status" value="1"/>
</dbReference>
<dbReference type="SUPFAM" id="SSF51230">
    <property type="entry name" value="Single hybrid motif"/>
    <property type="match status" value="1"/>
</dbReference>
<dbReference type="InterPro" id="IPR001078">
    <property type="entry name" value="2-oxoacid_DH_actylTfrase"/>
</dbReference>
<dbReference type="Pfam" id="PF02817">
    <property type="entry name" value="E3_binding"/>
    <property type="match status" value="1"/>
</dbReference>
<dbReference type="Pfam" id="PF00198">
    <property type="entry name" value="2-oxoacid_dh"/>
    <property type="match status" value="1"/>
</dbReference>
<dbReference type="PANTHER" id="PTHR43178">
    <property type="entry name" value="DIHYDROLIPOAMIDE ACETYLTRANSFERASE COMPONENT OF PYRUVATE DEHYDROGENASE COMPLEX"/>
    <property type="match status" value="1"/>
</dbReference>
<comment type="similarity">
    <text evidence="2 6">Belongs to the 2-oxoacid dehydrogenase family.</text>
</comment>
<evidence type="ECO:0000256" key="5">
    <source>
        <dbReference type="ARBA" id="ARBA00023315"/>
    </source>
</evidence>
<dbReference type="Pfam" id="PF00364">
    <property type="entry name" value="Biotin_lipoyl"/>
    <property type="match status" value="1"/>
</dbReference>
<dbReference type="InterPro" id="IPR011053">
    <property type="entry name" value="Single_hybrid_motif"/>
</dbReference>
<protein>
    <recommendedName>
        <fullName evidence="6">Dihydrolipoamide acetyltransferase component of pyruvate dehydrogenase complex</fullName>
        <ecNumber evidence="6">2.3.1.-</ecNumber>
    </recommendedName>
</protein>
<dbReference type="PANTHER" id="PTHR43178:SF5">
    <property type="entry name" value="LIPOAMIDE ACYLTRANSFERASE COMPONENT OF BRANCHED-CHAIN ALPHA-KETO ACID DEHYDROGENASE COMPLEX, MITOCHONDRIAL"/>
    <property type="match status" value="1"/>
</dbReference>
<dbReference type="Proteomes" id="UP000198825">
    <property type="component" value="Chromosome I"/>
</dbReference>
<feature type="compositionally biased region" description="Basic and acidic residues" evidence="7">
    <location>
        <begin position="96"/>
        <end position="107"/>
    </location>
</feature>
<dbReference type="EMBL" id="LT629799">
    <property type="protein sequence ID" value="SDV00095.1"/>
    <property type="molecule type" value="Genomic_DNA"/>
</dbReference>
<dbReference type="InterPro" id="IPR023213">
    <property type="entry name" value="CAT-like_dom_sf"/>
</dbReference>
<evidence type="ECO:0000256" key="3">
    <source>
        <dbReference type="ARBA" id="ARBA00022679"/>
    </source>
</evidence>
<dbReference type="FunFam" id="3.30.559.10:FF:000007">
    <property type="entry name" value="Dihydrolipoamide acetyltransferase component of pyruvate dehydrogenase complex"/>
    <property type="match status" value="1"/>
</dbReference>
<keyword evidence="5 6" id="KW-0012">Acyltransferase</keyword>
<evidence type="ECO:0000256" key="4">
    <source>
        <dbReference type="ARBA" id="ARBA00022823"/>
    </source>
</evidence>
<dbReference type="SUPFAM" id="SSF52777">
    <property type="entry name" value="CoA-dependent acyltransferases"/>
    <property type="match status" value="1"/>
</dbReference>
<name>A0A1H2N4T6_9ACTN</name>
<keyword evidence="3 6" id="KW-0808">Transferase</keyword>
<evidence type="ECO:0000313" key="10">
    <source>
        <dbReference type="EMBL" id="SDV00095.1"/>
    </source>
</evidence>
<evidence type="ECO:0000256" key="1">
    <source>
        <dbReference type="ARBA" id="ARBA00001938"/>
    </source>
</evidence>
<dbReference type="GO" id="GO:0005737">
    <property type="term" value="C:cytoplasm"/>
    <property type="evidence" value="ECO:0007669"/>
    <property type="project" value="TreeGrafter"/>
</dbReference>
<dbReference type="InterPro" id="IPR050743">
    <property type="entry name" value="2-oxoacid_DH_E2_comp"/>
</dbReference>
<dbReference type="GO" id="GO:0031405">
    <property type="term" value="F:lipoic acid binding"/>
    <property type="evidence" value="ECO:0007669"/>
    <property type="project" value="TreeGrafter"/>
</dbReference>
<proteinExistence type="inferred from homology"/>
<keyword evidence="10" id="KW-0670">Pyruvate</keyword>
<dbReference type="AlphaFoldDB" id="A0A1H2N4T6"/>
<dbReference type="PROSITE" id="PS51826">
    <property type="entry name" value="PSBD"/>
    <property type="match status" value="1"/>
</dbReference>
<evidence type="ECO:0000256" key="2">
    <source>
        <dbReference type="ARBA" id="ARBA00007317"/>
    </source>
</evidence>
<gene>
    <name evidence="10" type="ORF">SAMN04488544_3262</name>
</gene>
<dbReference type="InterPro" id="IPR004167">
    <property type="entry name" value="PSBD"/>
</dbReference>
<dbReference type="OrthoDB" id="9805770at2"/>
<sequence>MATNHFRLPDPGEGLVEAEIVTWRVAVGDEIKINDIVVEIETSKSLVELPSPYAGTVTALLADEGQMVDVGAPIIAISDGADDEPVPAEPADSAEPAEHQPTGKHDFVPPMPGEKVPSVADGEGPARVANLVGYGPRSTEARRRPRRTGGAPAQPAAPASPVADDPAAQVPVQAPVSSYALPAEPGAPAAPAQPPVGGPAVLAKPPVRKLARDRGVDLTTLTGSGPGGVITREDVDRASQPAAAAPAPAVAAAPAPGRAVVPPAPSRTPDPDSSRETRVPIKGVRKATAEAMVRSAFTAPHVTEWVTCDVTATMELVERLRDRREFRGVKISPLLVIAKAVCVALSRVPQLNAYWDEAAQEIATLHYVNLGIAAATPRGLVVPNLKGADAMTLLEMAQAINATVSTAREGRTTPADMAGGTFTITNVGTFGVDAGTPIVNPGEAGILCVGQIARRPWVVGSGRDERIEPRWVTTLAVSFDHRLVDGEQGSVFLSTVAQILTDPGLGLLF</sequence>
<feature type="compositionally biased region" description="Low complexity" evidence="7">
    <location>
        <begin position="241"/>
        <end position="261"/>
    </location>
</feature>
<feature type="region of interest" description="Disordered" evidence="7">
    <location>
        <begin position="217"/>
        <end position="278"/>
    </location>
</feature>
<dbReference type="SUPFAM" id="SSF47005">
    <property type="entry name" value="Peripheral subunit-binding domain of 2-oxo acid dehydrogenase complex"/>
    <property type="match status" value="1"/>
</dbReference>
<dbReference type="PROSITE" id="PS50968">
    <property type="entry name" value="BIOTINYL_LIPOYL"/>
    <property type="match status" value="1"/>
</dbReference>
<dbReference type="Gene3D" id="2.40.50.100">
    <property type="match status" value="1"/>
</dbReference>
<feature type="compositionally biased region" description="Basic and acidic residues" evidence="7">
    <location>
        <begin position="269"/>
        <end position="278"/>
    </location>
</feature>
<evidence type="ECO:0000313" key="11">
    <source>
        <dbReference type="Proteomes" id="UP000198825"/>
    </source>
</evidence>
<dbReference type="GO" id="GO:0016407">
    <property type="term" value="F:acetyltransferase activity"/>
    <property type="evidence" value="ECO:0007669"/>
    <property type="project" value="TreeGrafter"/>
</dbReference>
<evidence type="ECO:0000259" key="9">
    <source>
        <dbReference type="PROSITE" id="PS51826"/>
    </source>
</evidence>
<feature type="compositionally biased region" description="Low complexity" evidence="7">
    <location>
        <begin position="151"/>
        <end position="170"/>
    </location>
</feature>
<organism evidence="10 11">
    <name type="scientific">Microlunatus sagamiharensis</name>
    <dbReference type="NCBI Taxonomy" id="546874"/>
    <lineage>
        <taxon>Bacteria</taxon>
        <taxon>Bacillati</taxon>
        <taxon>Actinomycetota</taxon>
        <taxon>Actinomycetes</taxon>
        <taxon>Propionibacteriales</taxon>
        <taxon>Propionibacteriaceae</taxon>
        <taxon>Microlunatus</taxon>
    </lineage>
</organism>
<feature type="region of interest" description="Disordered" evidence="7">
    <location>
        <begin position="78"/>
        <end position="170"/>
    </location>
</feature>
<dbReference type="Gene3D" id="4.10.320.10">
    <property type="entry name" value="E3-binding domain"/>
    <property type="match status" value="1"/>
</dbReference>
<comment type="cofactor">
    <cofactor evidence="1 6">
        <name>(R)-lipoate</name>
        <dbReference type="ChEBI" id="CHEBI:83088"/>
    </cofactor>
</comment>
<accession>A0A1H2N4T6</accession>
<reference evidence="11" key="1">
    <citation type="submission" date="2016-10" db="EMBL/GenBank/DDBJ databases">
        <authorList>
            <person name="Varghese N."/>
            <person name="Submissions S."/>
        </authorList>
    </citation>
    <scope>NUCLEOTIDE SEQUENCE [LARGE SCALE GENOMIC DNA]</scope>
    <source>
        <strain evidence="11">DSM 21743</strain>
    </source>
</reference>
<dbReference type="InterPro" id="IPR036625">
    <property type="entry name" value="E3-bd_dom_sf"/>
</dbReference>
<evidence type="ECO:0000256" key="6">
    <source>
        <dbReference type="RuleBase" id="RU003423"/>
    </source>
</evidence>
<dbReference type="STRING" id="546874.SAMN04488544_3262"/>
<keyword evidence="11" id="KW-1185">Reference proteome</keyword>
<dbReference type="InterPro" id="IPR000089">
    <property type="entry name" value="Biotin_lipoyl"/>
</dbReference>
<feature type="domain" description="Lipoyl-binding" evidence="8">
    <location>
        <begin position="3"/>
        <end position="78"/>
    </location>
</feature>
<feature type="domain" description="Peripheral subunit-binding (PSBD)" evidence="9">
    <location>
        <begin position="202"/>
        <end position="239"/>
    </location>
</feature>